<accession>A0ABC8RU78</accession>
<gene>
    <name evidence="1" type="ORF">ILEXP_LOCUS16492</name>
</gene>
<reference evidence="1 2" key="1">
    <citation type="submission" date="2024-02" db="EMBL/GenBank/DDBJ databases">
        <authorList>
            <person name="Vignale AGUSTIN F."/>
            <person name="Sosa J E."/>
            <person name="Modenutti C."/>
        </authorList>
    </citation>
    <scope>NUCLEOTIDE SEQUENCE [LARGE SCALE GENOMIC DNA]</scope>
</reference>
<protein>
    <submittedName>
        <fullName evidence="1">Uncharacterized protein</fullName>
    </submittedName>
</protein>
<dbReference type="Proteomes" id="UP001642360">
    <property type="component" value="Unassembled WGS sequence"/>
</dbReference>
<proteinExistence type="predicted"/>
<evidence type="ECO:0000313" key="2">
    <source>
        <dbReference type="Proteomes" id="UP001642360"/>
    </source>
</evidence>
<evidence type="ECO:0000313" key="1">
    <source>
        <dbReference type="EMBL" id="CAK9148536.1"/>
    </source>
</evidence>
<name>A0ABC8RU78_9AQUA</name>
<dbReference type="EMBL" id="CAUOFW020001759">
    <property type="protein sequence ID" value="CAK9148536.1"/>
    <property type="molecule type" value="Genomic_DNA"/>
</dbReference>
<comment type="caution">
    <text evidence="1">The sequence shown here is derived from an EMBL/GenBank/DDBJ whole genome shotgun (WGS) entry which is preliminary data.</text>
</comment>
<dbReference type="AlphaFoldDB" id="A0ABC8RU78"/>
<organism evidence="1 2">
    <name type="scientific">Ilex paraguariensis</name>
    <name type="common">yerba mate</name>
    <dbReference type="NCBI Taxonomy" id="185542"/>
    <lineage>
        <taxon>Eukaryota</taxon>
        <taxon>Viridiplantae</taxon>
        <taxon>Streptophyta</taxon>
        <taxon>Embryophyta</taxon>
        <taxon>Tracheophyta</taxon>
        <taxon>Spermatophyta</taxon>
        <taxon>Magnoliopsida</taxon>
        <taxon>eudicotyledons</taxon>
        <taxon>Gunneridae</taxon>
        <taxon>Pentapetalae</taxon>
        <taxon>asterids</taxon>
        <taxon>campanulids</taxon>
        <taxon>Aquifoliales</taxon>
        <taxon>Aquifoliaceae</taxon>
        <taxon>Ilex</taxon>
    </lineage>
</organism>
<sequence>MGVEDRDANGAEAITSMGEMRGGLGDVIGDLVASAFDAEEARWGDAHHVLGGASVMASYACQSGGTGKGSSGSIGAEDDAGGGLGVMGDANKGLGMLVLQIGKMFFKTNFLGLSFYSMD</sequence>
<keyword evidence="2" id="KW-1185">Reference proteome</keyword>